<feature type="compositionally biased region" description="Basic residues" evidence="6">
    <location>
        <begin position="94"/>
        <end position="107"/>
    </location>
</feature>
<keyword evidence="5" id="KW-0067">ATP-binding</keyword>
<dbReference type="InterPro" id="IPR029062">
    <property type="entry name" value="Class_I_gatase-like"/>
</dbReference>
<dbReference type="EMBL" id="JACCFH010000001">
    <property type="protein sequence ID" value="NYG35269.1"/>
    <property type="molecule type" value="Genomic_DNA"/>
</dbReference>
<proteinExistence type="predicted"/>
<reference evidence="8 9" key="1">
    <citation type="submission" date="2020-07" db="EMBL/GenBank/DDBJ databases">
        <title>Genomic Encyclopedia of Archaeal and Bacterial Type Strains, Phase II (KMG-II): from individual species to whole genera.</title>
        <authorList>
            <person name="Goeker M."/>
        </authorList>
    </citation>
    <scope>NUCLEOTIDE SEQUENCE [LARGE SCALE GENOMIC DNA]</scope>
    <source>
        <strain evidence="8 9">DSM 21226</strain>
    </source>
</reference>
<dbReference type="PANTHER" id="PTHR11922">
    <property type="entry name" value="GMP SYNTHASE-RELATED"/>
    <property type="match status" value="1"/>
</dbReference>
<dbReference type="Proteomes" id="UP000518288">
    <property type="component" value="Unassembled WGS sequence"/>
</dbReference>
<keyword evidence="9" id="KW-1185">Reference proteome</keyword>
<feature type="domain" description="Glutamine amidotransferase" evidence="7">
    <location>
        <begin position="24"/>
        <end position="89"/>
    </location>
</feature>
<dbReference type="GO" id="GO:0016740">
    <property type="term" value="F:transferase activity"/>
    <property type="evidence" value="ECO:0007669"/>
    <property type="project" value="UniProtKB-KW"/>
</dbReference>
<evidence type="ECO:0000313" key="8">
    <source>
        <dbReference type="EMBL" id="NYG35269.1"/>
    </source>
</evidence>
<dbReference type="PROSITE" id="PS51273">
    <property type="entry name" value="GATASE_TYPE_1"/>
    <property type="match status" value="1"/>
</dbReference>
<dbReference type="GO" id="GO:0005829">
    <property type="term" value="C:cytosol"/>
    <property type="evidence" value="ECO:0007669"/>
    <property type="project" value="TreeGrafter"/>
</dbReference>
<keyword evidence="3" id="KW-0332">GMP biosynthesis</keyword>
<dbReference type="GO" id="GO:0003921">
    <property type="term" value="F:GMP synthase activity"/>
    <property type="evidence" value="ECO:0007669"/>
    <property type="project" value="TreeGrafter"/>
</dbReference>
<dbReference type="SUPFAM" id="SSF52317">
    <property type="entry name" value="Class I glutamine amidotransferase-like"/>
    <property type="match status" value="1"/>
</dbReference>
<feature type="region of interest" description="Disordered" evidence="6">
    <location>
        <begin position="1"/>
        <end position="22"/>
    </location>
</feature>
<dbReference type="InterPro" id="IPR017926">
    <property type="entry name" value="GATASE"/>
</dbReference>
<keyword evidence="4" id="KW-0658">Purine biosynthesis</keyword>
<accession>A0A7Y9R2T6</accession>
<evidence type="ECO:0000256" key="5">
    <source>
        <dbReference type="ARBA" id="ARBA00022840"/>
    </source>
</evidence>
<protein>
    <submittedName>
        <fullName evidence="8">GMP synthase-like glutamine amidotransferase</fullName>
    </submittedName>
</protein>
<evidence type="ECO:0000259" key="7">
    <source>
        <dbReference type="Pfam" id="PF00117"/>
    </source>
</evidence>
<feature type="region of interest" description="Disordered" evidence="6">
    <location>
        <begin position="94"/>
        <end position="134"/>
    </location>
</feature>
<keyword evidence="8" id="KW-0315">Glutamine amidotransferase</keyword>
<dbReference type="AlphaFoldDB" id="A0A7Y9R2T6"/>
<sequence length="134" mass="14997">MSSRPEGIQRIRSTSPRHASTYEDHQLRAPQAVWDAGVPVLGICYGMQTMAVQFGGEVSWSDHREFGYAEVRAHGHTKLLQDIQACHHARGHAHAAGRAVRHDRPHHRQELVRPGQPGVHGVPAGEERRRDGQR</sequence>
<feature type="compositionally biased region" description="Basic and acidic residues" evidence="6">
    <location>
        <begin position="125"/>
        <end position="134"/>
    </location>
</feature>
<name>A0A7Y9R2T6_9BURK</name>
<gene>
    <name evidence="8" type="ORF">BDD16_004255</name>
</gene>
<keyword evidence="2" id="KW-0547">Nucleotide-binding</keyword>
<dbReference type="Gene3D" id="3.40.50.880">
    <property type="match status" value="1"/>
</dbReference>
<evidence type="ECO:0000313" key="9">
    <source>
        <dbReference type="Proteomes" id="UP000518288"/>
    </source>
</evidence>
<evidence type="ECO:0000256" key="1">
    <source>
        <dbReference type="ARBA" id="ARBA00022598"/>
    </source>
</evidence>
<evidence type="ECO:0000256" key="6">
    <source>
        <dbReference type="SAM" id="MobiDB-lite"/>
    </source>
</evidence>
<keyword evidence="1" id="KW-0436">Ligase</keyword>
<dbReference type="PANTHER" id="PTHR11922:SF2">
    <property type="entry name" value="GMP SYNTHASE [GLUTAMINE-HYDROLYZING]"/>
    <property type="match status" value="1"/>
</dbReference>
<organism evidence="8 9">
    <name type="scientific">Sphaerotilus montanus</name>
    <dbReference type="NCBI Taxonomy" id="522889"/>
    <lineage>
        <taxon>Bacteria</taxon>
        <taxon>Pseudomonadati</taxon>
        <taxon>Pseudomonadota</taxon>
        <taxon>Betaproteobacteria</taxon>
        <taxon>Burkholderiales</taxon>
        <taxon>Sphaerotilaceae</taxon>
        <taxon>Sphaerotilus</taxon>
    </lineage>
</organism>
<evidence type="ECO:0000256" key="2">
    <source>
        <dbReference type="ARBA" id="ARBA00022741"/>
    </source>
</evidence>
<dbReference type="GO" id="GO:0005524">
    <property type="term" value="F:ATP binding"/>
    <property type="evidence" value="ECO:0007669"/>
    <property type="project" value="UniProtKB-KW"/>
</dbReference>
<evidence type="ECO:0000256" key="3">
    <source>
        <dbReference type="ARBA" id="ARBA00022749"/>
    </source>
</evidence>
<dbReference type="Pfam" id="PF00117">
    <property type="entry name" value="GATase"/>
    <property type="match status" value="1"/>
</dbReference>
<evidence type="ECO:0000256" key="4">
    <source>
        <dbReference type="ARBA" id="ARBA00022755"/>
    </source>
</evidence>
<keyword evidence="8" id="KW-0808">Transferase</keyword>
<comment type="caution">
    <text evidence="8">The sequence shown here is derived from an EMBL/GenBank/DDBJ whole genome shotgun (WGS) entry which is preliminary data.</text>
</comment>